<proteinExistence type="predicted"/>
<evidence type="ECO:0000313" key="1">
    <source>
        <dbReference type="EMBL" id="RML75095.1"/>
    </source>
</evidence>
<evidence type="ECO:0000313" key="2">
    <source>
        <dbReference type="Proteomes" id="UP000280350"/>
    </source>
</evidence>
<gene>
    <name evidence="1" type="ORF">ALQ89_100875</name>
</gene>
<dbReference type="AlphaFoldDB" id="A0AAX1VM32"/>
<dbReference type="Proteomes" id="UP000280350">
    <property type="component" value="Unassembled WGS sequence"/>
</dbReference>
<accession>A0AAX1VM32</accession>
<name>A0AAX1VM32_PSEAJ</name>
<reference evidence="1 2" key="1">
    <citation type="submission" date="2018-08" db="EMBL/GenBank/DDBJ databases">
        <title>Recombination of ecologically and evolutionarily significant loci maintains genetic cohesion in the Pseudomonas syringae species complex.</title>
        <authorList>
            <person name="Dillon M."/>
            <person name="Thakur S."/>
            <person name="Almeida R.N.D."/>
            <person name="Weir B.S."/>
            <person name="Guttman D.S."/>
        </authorList>
    </citation>
    <scope>NUCLEOTIDE SEQUENCE [LARGE SCALE GENOMIC DNA]</scope>
    <source>
        <strain evidence="1 2">ICMP 2851</strain>
    </source>
</reference>
<protein>
    <submittedName>
        <fullName evidence="1">Uncharacterized protein</fullName>
    </submittedName>
</protein>
<comment type="caution">
    <text evidence="1">The sequence shown here is derived from an EMBL/GenBank/DDBJ whole genome shotgun (WGS) entry which is preliminary data.</text>
</comment>
<organism evidence="1 2">
    <name type="scientific">Pseudomonas amygdali pv. tabaci</name>
    <name type="common">Pseudomonas syringae pv. tabaci</name>
    <dbReference type="NCBI Taxonomy" id="322"/>
    <lineage>
        <taxon>Bacteria</taxon>
        <taxon>Pseudomonadati</taxon>
        <taxon>Pseudomonadota</taxon>
        <taxon>Gammaproteobacteria</taxon>
        <taxon>Pseudomonadales</taxon>
        <taxon>Pseudomonadaceae</taxon>
        <taxon>Pseudomonas</taxon>
        <taxon>Pseudomonas amygdali</taxon>
    </lineage>
</organism>
<sequence>MAHFELFADFLANRMREPKLEAIALRVQDVHLVSMAIKKNKKHGV</sequence>
<dbReference type="EMBL" id="RBNX01000240">
    <property type="protein sequence ID" value="RML75095.1"/>
    <property type="molecule type" value="Genomic_DNA"/>
</dbReference>